<dbReference type="OrthoDB" id="1348500at2"/>
<proteinExistence type="predicted"/>
<keyword evidence="2" id="KW-1185">Reference proteome</keyword>
<name>A0A3E1NUF5_9BACT</name>
<dbReference type="Proteomes" id="UP000261174">
    <property type="component" value="Unassembled WGS sequence"/>
</dbReference>
<reference evidence="1 2" key="1">
    <citation type="submission" date="2018-08" db="EMBL/GenBank/DDBJ databases">
        <title>Chitinophaga sp. K20C18050901, a novel bacterium isolated from forest soil.</title>
        <authorList>
            <person name="Wang C."/>
        </authorList>
    </citation>
    <scope>NUCLEOTIDE SEQUENCE [LARGE SCALE GENOMIC DNA]</scope>
    <source>
        <strain evidence="1 2">K20C18050901</strain>
    </source>
</reference>
<dbReference type="AlphaFoldDB" id="A0A3E1NUF5"/>
<organism evidence="1 2">
    <name type="scientific">Chitinophaga silvisoli</name>
    <dbReference type="NCBI Taxonomy" id="2291814"/>
    <lineage>
        <taxon>Bacteria</taxon>
        <taxon>Pseudomonadati</taxon>
        <taxon>Bacteroidota</taxon>
        <taxon>Chitinophagia</taxon>
        <taxon>Chitinophagales</taxon>
        <taxon>Chitinophagaceae</taxon>
        <taxon>Chitinophaga</taxon>
    </lineage>
</organism>
<evidence type="ECO:0000313" key="1">
    <source>
        <dbReference type="EMBL" id="RFM31572.1"/>
    </source>
</evidence>
<dbReference type="EMBL" id="QTJV01000013">
    <property type="protein sequence ID" value="RFM31572.1"/>
    <property type="molecule type" value="Genomic_DNA"/>
</dbReference>
<comment type="caution">
    <text evidence="1">The sequence shown here is derived from an EMBL/GenBank/DDBJ whole genome shotgun (WGS) entry which is preliminary data.</text>
</comment>
<dbReference type="RefSeq" id="WP_116856727.1">
    <property type="nucleotide sequence ID" value="NZ_QTJV01000013.1"/>
</dbReference>
<gene>
    <name evidence="1" type="ORF">DXN04_28055</name>
</gene>
<sequence>MNKFLLTLLLTINPAAQQEKPVKASWGTLLNIKYEEKYLNDIKGYMLFPKFTQNVKNLDGKLVEIKGFVIPVDKTGATLALSANPYASCYFCGGGSPASVITVKLKKKNTGYDIDDYRKFRGKLRLNATDINEFYYVLELSEEVK</sequence>
<accession>A0A3E1NUF5</accession>
<dbReference type="Gene3D" id="2.40.50.870">
    <property type="entry name" value="Protein of unknown function (DUF3299)"/>
    <property type="match status" value="1"/>
</dbReference>
<evidence type="ECO:0000313" key="2">
    <source>
        <dbReference type="Proteomes" id="UP000261174"/>
    </source>
</evidence>
<protein>
    <submittedName>
        <fullName evidence="1">DUF3299 domain-containing protein</fullName>
    </submittedName>
</protein>